<name>A0A6M3KMY4_9ZZZZ</name>
<sequence>MKKAVHVIQVVCECPDDCPIKESDIMKEVEKGKYLLLKTTIYSDDQWISSIEFMDDSTLVIREKVISGESTVVIERIVDATISKEKGVQIISPYLQ</sequence>
<reference evidence="1" key="1">
    <citation type="submission" date="2020-03" db="EMBL/GenBank/DDBJ databases">
        <title>The deep terrestrial virosphere.</title>
        <authorList>
            <person name="Holmfeldt K."/>
            <person name="Nilsson E."/>
            <person name="Simone D."/>
            <person name="Lopez-Fernandez M."/>
            <person name="Wu X."/>
            <person name="de Brujin I."/>
            <person name="Lundin D."/>
            <person name="Andersson A."/>
            <person name="Bertilsson S."/>
            <person name="Dopson M."/>
        </authorList>
    </citation>
    <scope>NUCLEOTIDE SEQUENCE</scope>
    <source>
        <strain evidence="1">MM415A00352</strain>
    </source>
</reference>
<proteinExistence type="predicted"/>
<gene>
    <name evidence="1" type="ORF">MM415A00352_0046</name>
</gene>
<dbReference type="AlphaFoldDB" id="A0A6M3KMY4"/>
<organism evidence="1">
    <name type="scientific">viral metagenome</name>
    <dbReference type="NCBI Taxonomy" id="1070528"/>
    <lineage>
        <taxon>unclassified sequences</taxon>
        <taxon>metagenomes</taxon>
        <taxon>organismal metagenomes</taxon>
    </lineage>
</organism>
<evidence type="ECO:0000313" key="1">
    <source>
        <dbReference type="EMBL" id="QJA82944.1"/>
    </source>
</evidence>
<protein>
    <submittedName>
        <fullName evidence="1">Uncharacterized protein</fullName>
    </submittedName>
</protein>
<dbReference type="EMBL" id="MT142499">
    <property type="protein sequence ID" value="QJA82944.1"/>
    <property type="molecule type" value="Genomic_DNA"/>
</dbReference>
<accession>A0A6M3KMY4</accession>